<dbReference type="InterPro" id="IPR013783">
    <property type="entry name" value="Ig-like_fold"/>
</dbReference>
<dbReference type="EMBL" id="LGHE01000070">
    <property type="protein sequence ID" value="KUL02175.1"/>
    <property type="molecule type" value="Genomic_DNA"/>
</dbReference>
<evidence type="ECO:0000256" key="1">
    <source>
        <dbReference type="SAM" id="Phobius"/>
    </source>
</evidence>
<keyword evidence="1" id="KW-1133">Transmembrane helix</keyword>
<dbReference type="PANTHER" id="PTHR35902">
    <property type="entry name" value="S-LAYER DOMAIN-LIKE PROTEIN-RELATED"/>
    <property type="match status" value="1"/>
</dbReference>
<comment type="caution">
    <text evidence="3">The sequence shown here is derived from an EMBL/GenBank/DDBJ whole genome shotgun (WGS) entry which is preliminary data.</text>
</comment>
<keyword evidence="1" id="KW-0472">Membrane</keyword>
<accession>A0A117MG46</accession>
<dbReference type="Pfam" id="PF07705">
    <property type="entry name" value="CARDB"/>
    <property type="match status" value="1"/>
</dbReference>
<feature type="domain" description="CARDB" evidence="2">
    <location>
        <begin position="27"/>
        <end position="114"/>
    </location>
</feature>
<gene>
    <name evidence="3" type="ORF">XE10_0779</name>
</gene>
<dbReference type="InterPro" id="IPR011635">
    <property type="entry name" value="CARDB"/>
</dbReference>
<evidence type="ECO:0000259" key="2">
    <source>
        <dbReference type="Pfam" id="PF07705"/>
    </source>
</evidence>
<dbReference type="PANTHER" id="PTHR35902:SF6">
    <property type="entry name" value="CONSERVED WITHIN P. AEROPHILUM"/>
    <property type="match status" value="1"/>
</dbReference>
<name>A0A117MG46_9EURY</name>
<reference evidence="4" key="1">
    <citation type="journal article" date="2015" name="MBio">
        <title>Genome-Resolved Metagenomic Analysis Reveals Roles for Candidate Phyla and Other Microbial Community Members in Biogeochemical Transformations in Oil Reservoirs.</title>
        <authorList>
            <person name="Hu P."/>
            <person name="Tom L."/>
            <person name="Singh A."/>
            <person name="Thomas B.C."/>
            <person name="Baker B.J."/>
            <person name="Piceno Y.M."/>
            <person name="Andersen G.L."/>
            <person name="Banfield J.F."/>
        </authorList>
    </citation>
    <scope>NUCLEOTIDE SEQUENCE [LARGE SCALE GENOMIC DNA]</scope>
</reference>
<protein>
    <recommendedName>
        <fullName evidence="2">CARDB domain-containing protein</fullName>
    </recommendedName>
</protein>
<proteinExistence type="predicted"/>
<organism evidence="3 4">
    <name type="scientific">Methanoculleus marisnigri</name>
    <dbReference type="NCBI Taxonomy" id="2198"/>
    <lineage>
        <taxon>Archaea</taxon>
        <taxon>Methanobacteriati</taxon>
        <taxon>Methanobacteriota</taxon>
        <taxon>Stenosarchaea group</taxon>
        <taxon>Methanomicrobia</taxon>
        <taxon>Methanomicrobiales</taxon>
        <taxon>Methanomicrobiaceae</taxon>
        <taxon>Methanoculleus</taxon>
    </lineage>
</organism>
<feature type="transmembrane region" description="Helical" evidence="1">
    <location>
        <begin position="355"/>
        <end position="376"/>
    </location>
</feature>
<dbReference type="AlphaFoldDB" id="A0A117MG46"/>
<evidence type="ECO:0000313" key="4">
    <source>
        <dbReference type="Proteomes" id="UP000054598"/>
    </source>
</evidence>
<dbReference type="Gene3D" id="2.60.40.10">
    <property type="entry name" value="Immunoglobulins"/>
    <property type="match status" value="1"/>
</dbReference>
<dbReference type="PATRIC" id="fig|2198.3.peg.622"/>
<keyword evidence="1" id="KW-0812">Transmembrane</keyword>
<sequence>MKPIHLAIITLFCAVLAVVGPASAGPADITVTSSATDPPVLMKGDTGTLTVTIQNNGPDTVAIRSARLYGSGVVPLSDSYASVGEIGAGNSKTFTFTVRADGGEGTFYPQFVLDFRDGAGSLRYPVPVQVEDTPLSASVIGKPDSFSEGRTAEITVRVGNPRPNAASGVQVIPQGTGITVTPTGGFIGALAPDGSATVVFNLIPTTETDVAFQVIWRNGINTHTTDLVLPISFGEDKRQADPVITNVEVTPIAGGYRIVGDVMNAGLESARSVLVTPGVPATPIDPFRVYVVGTLDPDDISSFEVTFRADAGTTEVPIAVEYRDDDGNRYAATTMVGVGGVAAAPLEGQDSGIPIAGIVIVALVALGIAGAIYYSWRRT</sequence>
<evidence type="ECO:0000313" key="3">
    <source>
        <dbReference type="EMBL" id="KUL02175.1"/>
    </source>
</evidence>
<dbReference type="Proteomes" id="UP000054598">
    <property type="component" value="Unassembled WGS sequence"/>
</dbReference>